<dbReference type="InterPro" id="IPR024983">
    <property type="entry name" value="CHAT_dom"/>
</dbReference>
<dbReference type="EMBL" id="CALNXK010000090">
    <property type="protein sequence ID" value="CAH3150826.1"/>
    <property type="molecule type" value="Genomic_DNA"/>
</dbReference>
<evidence type="ECO:0000313" key="7">
    <source>
        <dbReference type="Proteomes" id="UP001159405"/>
    </source>
</evidence>
<sequence length="880" mass="98779">MAERILQDIAEQKKRLEIAQINKNTEEKAHAYHNLASAYYFLKDFHRAIEYLKQYLSIAEEVGDRESAGCAYNKLGYAYRSLGDYQRAIEYHNQDLRISKEVGDRAGEGRAYGNLGWNYGSLCEFQQAIECHNQHLIIAKEVGNKACEGEAYCQLGHIYIHLDEYQRAIEYTNKGLIIAKQVGYRKTQLLGYRNLRRIHLRFGEYQRAIEDANKCIILCKEVGDRAGQGHHYGDLGTIYLHLGENQRAIEYINKHLNIAKEVGDRAVEGEAYCNLGSLYHHLEDFQRAMECMKKHLSIAKEVGERRCQGHAYLCIGEIHYSLGDVAGAMEYYKQCMSNAEEIGDRGGQGNAYCRLGMCYIDLHDLKEATECYKQHLSIAEEMGNRMAEACAHIGLGISCLCSDSLNEALGHFRCCVKIYDTIRANSISEDQLKISFRTNCEAAYTYLWQVLVMLDRNDEALYAAERGRAQALLDALKVTYGLTSLSSWSIESEEEVRNISRKTTVLTVFVALELKTANIWVLGKKGNPIFRQAEIDIGREHEDSFTFLLDFVLECIGAGRGIRCENRSMDKMSDDQTSTTRDDDQTSEPIQGTADLLQPLYDVALGPIEDLLDGDELIVVPDGALSKVPWAALSETLRIRTVPSLTSLKVITDSPIEYHSKSGALLVGDPCLKKITNKRGNPIYDPLNYARMEVEMIGEILKSKTLTGEDATKEAVLQRIGSVSLVHIAAHGRKETGEIVLAPDPRWGYKTPKEKDYILKMSDIQAVKLRARLVVLSCCHSGQGPVSSEGVVGMARAFLFAGARSVLASLWAIDDEATMIFMISFYQQLANGESASVALQGAMKCLRDSHDYSAPKYWAPFVLMGDDVKIEMEKESLSKW</sequence>
<feature type="repeat" description="TPR" evidence="1">
    <location>
        <begin position="149"/>
        <end position="182"/>
    </location>
</feature>
<protein>
    <recommendedName>
        <fullName evidence="8">Tetratricopeptide repeat protein 28</fullName>
    </recommendedName>
</protein>
<reference evidence="6 7" key="1">
    <citation type="submission" date="2022-05" db="EMBL/GenBank/DDBJ databases">
        <authorList>
            <consortium name="Genoscope - CEA"/>
            <person name="William W."/>
        </authorList>
    </citation>
    <scope>NUCLEOTIDE SEQUENCE [LARGE SCALE GENOMIC DNA]</scope>
</reference>
<accession>A0ABN8PUS1</accession>
<dbReference type="Pfam" id="PF13181">
    <property type="entry name" value="TPR_8"/>
    <property type="match status" value="2"/>
</dbReference>
<feature type="repeat" description="TPR" evidence="1">
    <location>
        <begin position="29"/>
        <end position="62"/>
    </location>
</feature>
<feature type="domain" description="CHAT" evidence="4">
    <location>
        <begin position="596"/>
        <end position="866"/>
    </location>
</feature>
<feature type="repeat" description="TPR" evidence="1">
    <location>
        <begin position="69"/>
        <end position="102"/>
    </location>
</feature>
<keyword evidence="2" id="KW-0175">Coiled coil</keyword>
<evidence type="ECO:0008006" key="8">
    <source>
        <dbReference type="Google" id="ProtNLM"/>
    </source>
</evidence>
<dbReference type="PANTHER" id="PTHR10098">
    <property type="entry name" value="RAPSYN-RELATED"/>
    <property type="match status" value="1"/>
</dbReference>
<keyword evidence="7" id="KW-1185">Reference proteome</keyword>
<feature type="compositionally biased region" description="Basic and acidic residues" evidence="3">
    <location>
        <begin position="567"/>
        <end position="584"/>
    </location>
</feature>
<dbReference type="PANTHER" id="PTHR10098:SF108">
    <property type="entry name" value="TETRATRICOPEPTIDE REPEAT PROTEIN 28"/>
    <property type="match status" value="1"/>
</dbReference>
<keyword evidence="1" id="KW-0802">TPR repeat</keyword>
<dbReference type="Pfam" id="PF12770">
    <property type="entry name" value="CHAT"/>
    <property type="match status" value="1"/>
</dbReference>
<comment type="caution">
    <text evidence="6">The sequence shown here is derived from an EMBL/GenBank/DDBJ whole genome shotgun (WGS) entry which is preliminary data.</text>
</comment>
<dbReference type="InterPro" id="IPR011990">
    <property type="entry name" value="TPR-like_helical_dom_sf"/>
</dbReference>
<evidence type="ECO:0000313" key="6">
    <source>
        <dbReference type="EMBL" id="CAH3150826.1"/>
    </source>
</evidence>
<dbReference type="Proteomes" id="UP001159405">
    <property type="component" value="Unassembled WGS sequence"/>
</dbReference>
<dbReference type="Pfam" id="PF12862">
    <property type="entry name" value="ANAPC5"/>
    <property type="match status" value="1"/>
</dbReference>
<gene>
    <name evidence="6" type="ORF">PLOB_00048467</name>
</gene>
<evidence type="ECO:0000259" key="5">
    <source>
        <dbReference type="Pfam" id="PF12862"/>
    </source>
</evidence>
<feature type="coiled-coil region" evidence="2">
    <location>
        <begin position="2"/>
        <end position="29"/>
    </location>
</feature>
<dbReference type="InterPro" id="IPR019734">
    <property type="entry name" value="TPR_rpt"/>
</dbReference>
<evidence type="ECO:0000256" key="1">
    <source>
        <dbReference type="PROSITE-ProRule" id="PRU00339"/>
    </source>
</evidence>
<dbReference type="InterPro" id="IPR026000">
    <property type="entry name" value="Apc5_dom"/>
</dbReference>
<organism evidence="6 7">
    <name type="scientific">Porites lobata</name>
    <dbReference type="NCBI Taxonomy" id="104759"/>
    <lineage>
        <taxon>Eukaryota</taxon>
        <taxon>Metazoa</taxon>
        <taxon>Cnidaria</taxon>
        <taxon>Anthozoa</taxon>
        <taxon>Hexacorallia</taxon>
        <taxon>Scleractinia</taxon>
        <taxon>Fungiina</taxon>
        <taxon>Poritidae</taxon>
        <taxon>Porites</taxon>
    </lineage>
</organism>
<dbReference type="Gene3D" id="1.25.40.10">
    <property type="entry name" value="Tetratricopeptide repeat domain"/>
    <property type="match status" value="3"/>
</dbReference>
<evidence type="ECO:0000259" key="4">
    <source>
        <dbReference type="Pfam" id="PF12770"/>
    </source>
</evidence>
<dbReference type="PROSITE" id="PS50005">
    <property type="entry name" value="TPR"/>
    <property type="match status" value="5"/>
</dbReference>
<feature type="domain" description="Anaphase-promoting complex subunit 5" evidence="5">
    <location>
        <begin position="194"/>
        <end position="226"/>
    </location>
</feature>
<evidence type="ECO:0000256" key="2">
    <source>
        <dbReference type="SAM" id="Coils"/>
    </source>
</evidence>
<evidence type="ECO:0000256" key="3">
    <source>
        <dbReference type="SAM" id="MobiDB-lite"/>
    </source>
</evidence>
<feature type="repeat" description="TPR" evidence="1">
    <location>
        <begin position="269"/>
        <end position="302"/>
    </location>
</feature>
<proteinExistence type="predicted"/>
<dbReference type="SMART" id="SM00028">
    <property type="entry name" value="TPR"/>
    <property type="match status" value="10"/>
</dbReference>
<feature type="region of interest" description="Disordered" evidence="3">
    <location>
        <begin position="567"/>
        <end position="590"/>
    </location>
</feature>
<name>A0ABN8PUS1_9CNID</name>
<dbReference type="SUPFAM" id="SSF48452">
    <property type="entry name" value="TPR-like"/>
    <property type="match status" value="3"/>
</dbReference>
<feature type="repeat" description="TPR" evidence="1">
    <location>
        <begin position="349"/>
        <end position="382"/>
    </location>
</feature>
<dbReference type="Pfam" id="PF13424">
    <property type="entry name" value="TPR_12"/>
    <property type="match status" value="3"/>
</dbReference>